<accession>X1PCJ4</accession>
<protein>
    <submittedName>
        <fullName evidence="1">Uncharacterized protein</fullName>
    </submittedName>
</protein>
<dbReference type="EMBL" id="BARV01019231">
    <property type="protein sequence ID" value="GAI28629.1"/>
    <property type="molecule type" value="Genomic_DNA"/>
</dbReference>
<proteinExistence type="predicted"/>
<sequence length="234" mass="25502">AQVKFLRMTDPDLVKRASEGDLTAIRALSDRFAADVLVLGEAVSTVEVFEVLRIPGRPRVQDGRARVEVRAIEAQTGRILAAEAKHTGGIDFSAELAGKKSLERAGDKIACRLAQGIAQNYPFPSRCFKGCPLPKATLGALPFENETRFRIRGVDMGQLLATKTETAMSERGCITAQALAADLVVTGVITDWKEIATPAFDIPGLDWIWRGIACWITVDVRVLDLNTAEFTAYQ</sequence>
<evidence type="ECO:0000313" key="1">
    <source>
        <dbReference type="EMBL" id="GAI28629.1"/>
    </source>
</evidence>
<dbReference type="AlphaFoldDB" id="X1PCJ4"/>
<feature type="non-terminal residue" evidence="1">
    <location>
        <position position="1"/>
    </location>
</feature>
<name>X1PCJ4_9ZZZZ</name>
<organism evidence="1">
    <name type="scientific">marine sediment metagenome</name>
    <dbReference type="NCBI Taxonomy" id="412755"/>
    <lineage>
        <taxon>unclassified sequences</taxon>
        <taxon>metagenomes</taxon>
        <taxon>ecological metagenomes</taxon>
    </lineage>
</organism>
<reference evidence="1" key="1">
    <citation type="journal article" date="2014" name="Front. Microbiol.">
        <title>High frequency of phylogenetically diverse reductive dehalogenase-homologous genes in deep subseafloor sedimentary metagenomes.</title>
        <authorList>
            <person name="Kawai M."/>
            <person name="Futagami T."/>
            <person name="Toyoda A."/>
            <person name="Takaki Y."/>
            <person name="Nishi S."/>
            <person name="Hori S."/>
            <person name="Arai W."/>
            <person name="Tsubouchi T."/>
            <person name="Morono Y."/>
            <person name="Uchiyama I."/>
            <person name="Ito T."/>
            <person name="Fujiyama A."/>
            <person name="Inagaki F."/>
            <person name="Takami H."/>
        </authorList>
    </citation>
    <scope>NUCLEOTIDE SEQUENCE</scope>
    <source>
        <strain evidence="1">Expedition CK06-06</strain>
    </source>
</reference>
<comment type="caution">
    <text evidence="1">The sequence shown here is derived from an EMBL/GenBank/DDBJ whole genome shotgun (WGS) entry which is preliminary data.</text>
</comment>
<gene>
    <name evidence="1" type="ORF">S06H3_32347</name>
</gene>